<evidence type="ECO:0000259" key="2">
    <source>
        <dbReference type="Pfam" id="PF01702"/>
    </source>
</evidence>
<reference evidence="4 5" key="1">
    <citation type="submission" date="2023-05" db="EMBL/GenBank/DDBJ databases">
        <authorList>
            <person name="Gao F."/>
        </authorList>
    </citation>
    <scope>NUCLEOTIDE SEQUENCE [LARGE SCALE GENOMIC DNA]</scope>
    <source>
        <strain evidence="4 5">MIMF12</strain>
    </source>
</reference>
<feature type="domain" description="DUF6884" evidence="3">
    <location>
        <begin position="46"/>
        <end position="150"/>
    </location>
</feature>
<dbReference type="Pfam" id="PF01702">
    <property type="entry name" value="TGT"/>
    <property type="match status" value="1"/>
</dbReference>
<dbReference type="EMBL" id="JASNGB010000078">
    <property type="protein sequence ID" value="MDL2344407.1"/>
    <property type="molecule type" value="Genomic_DNA"/>
</dbReference>
<sequence length="658" mass="73742">MPRYPSLLVVSSCTGAKLHKPANQLVLDDFRQGEDHVRVREQELAPYRTSAKRLYTGMQHQQVSQAFDLLSTCKDVVSSLQIISAGYGLIDQYRFIAPYETTFNDLRSREVLDWSRQLRIHEDLNDKVKGYDLVVFLLGENYLKSALLPLTSRPDQSFLFLASGGSAAVLPQHAAKQAVMPLVNKDARRFGYGMVGLKGFLFLQLARAVVERPEVLREWHADPHTAVAYLEAWQAGRHAPALLETDVQDVQPEAPEPTPLPPLSSMHRAGLGFNPAGLSADEFYPAPQHALPDPPRARFTVVINNRDKLKLTRGLAQPQMERIWHFIEGDPRGYLTSLAYHNPGSDPLPQTREGNIYDCGAWSYKSEPHPILKKKDGPLTPDSTMQLFVDAGARPGTDIIVSPDMLILDSDTPERAREKIETSLRFARDMQPLAAGHRLMAVTHGTFEQRHEMMERYLDLGYRHIALGSLALKSSRDPYFVYRCVEDALQYRAQVPDLYIHVLGVSSIKWAATLTHLGVDSFDGSSMYMSAFTAGAFMRYVPGSEQLLHKYRIVDNAPGSDELPPCTCPACAAMREEGWDTRAQGGKPNDPTGRPYNGGNEANMGRAVHNINMYLRALQDVQARILAGDESLLVKRDRYQAARQKRDQAERPMELLLN</sequence>
<feature type="region of interest" description="Disordered" evidence="1">
    <location>
        <begin position="580"/>
        <end position="601"/>
    </location>
</feature>
<feature type="domain" description="tRNA-guanine(15) transglycosylase-like" evidence="2">
    <location>
        <begin position="391"/>
        <end position="572"/>
    </location>
</feature>
<gene>
    <name evidence="4" type="ORF">QOL99_09595</name>
</gene>
<dbReference type="Proteomes" id="UP001302059">
    <property type="component" value="Unassembled WGS sequence"/>
</dbReference>
<evidence type="ECO:0000259" key="3">
    <source>
        <dbReference type="Pfam" id="PF21818"/>
    </source>
</evidence>
<dbReference type="Pfam" id="PF21818">
    <property type="entry name" value="DUF6884"/>
    <property type="match status" value="1"/>
</dbReference>
<name>A0ABT7JH75_9DEIO</name>
<evidence type="ECO:0008006" key="6">
    <source>
        <dbReference type="Google" id="ProtNLM"/>
    </source>
</evidence>
<keyword evidence="5" id="KW-1185">Reference proteome</keyword>
<proteinExistence type="predicted"/>
<dbReference type="SUPFAM" id="SSF51713">
    <property type="entry name" value="tRNA-guanine transglycosylase"/>
    <property type="match status" value="1"/>
</dbReference>
<comment type="caution">
    <text evidence="4">The sequence shown here is derived from an EMBL/GenBank/DDBJ whole genome shotgun (WGS) entry which is preliminary data.</text>
</comment>
<evidence type="ECO:0000313" key="4">
    <source>
        <dbReference type="EMBL" id="MDL2344407.1"/>
    </source>
</evidence>
<evidence type="ECO:0000256" key="1">
    <source>
        <dbReference type="SAM" id="MobiDB-lite"/>
    </source>
</evidence>
<organism evidence="4 5">
    <name type="scientific">Deinococcus rhizophilus</name>
    <dbReference type="NCBI Taxonomy" id="3049544"/>
    <lineage>
        <taxon>Bacteria</taxon>
        <taxon>Thermotogati</taxon>
        <taxon>Deinococcota</taxon>
        <taxon>Deinococci</taxon>
        <taxon>Deinococcales</taxon>
        <taxon>Deinococcaceae</taxon>
        <taxon>Deinococcus</taxon>
    </lineage>
</organism>
<dbReference type="InterPro" id="IPR049251">
    <property type="entry name" value="DUF6884"/>
</dbReference>
<accession>A0ABT7JH75</accession>
<dbReference type="InterPro" id="IPR036511">
    <property type="entry name" value="TGT-like_sf"/>
</dbReference>
<dbReference type="InterPro" id="IPR002616">
    <property type="entry name" value="tRNA_ribo_trans-like"/>
</dbReference>
<protein>
    <recommendedName>
        <fullName evidence="6">tRNA-guanine transglycosylase</fullName>
    </recommendedName>
</protein>
<evidence type="ECO:0000313" key="5">
    <source>
        <dbReference type="Proteomes" id="UP001302059"/>
    </source>
</evidence>
<dbReference type="RefSeq" id="WP_285523344.1">
    <property type="nucleotide sequence ID" value="NZ_JASNGB010000078.1"/>
</dbReference>
<dbReference type="Gene3D" id="3.20.20.105">
    <property type="entry name" value="Queuine tRNA-ribosyltransferase-like"/>
    <property type="match status" value="1"/>
</dbReference>